<dbReference type="AlphaFoldDB" id="A0A7J7HN80"/>
<dbReference type="EMBL" id="JACBKZ010000003">
    <property type="protein sequence ID" value="KAF5954323.1"/>
    <property type="molecule type" value="Genomic_DNA"/>
</dbReference>
<keyword evidence="2" id="KW-1185">Reference proteome</keyword>
<gene>
    <name evidence="1" type="ORF">HYC85_007179</name>
</gene>
<dbReference type="PANTHER" id="PTHR21530:SF0">
    <property type="entry name" value="TRAB FAMILY PROTEIN"/>
    <property type="match status" value="1"/>
</dbReference>
<dbReference type="Proteomes" id="UP000593564">
    <property type="component" value="Unassembled WGS sequence"/>
</dbReference>
<reference evidence="1 2" key="2">
    <citation type="submission" date="2020-07" db="EMBL/GenBank/DDBJ databases">
        <title>Genome assembly of wild tea tree DASZ reveals pedigree and selection history of tea varieties.</title>
        <authorList>
            <person name="Zhang W."/>
        </authorList>
    </citation>
    <scope>NUCLEOTIDE SEQUENCE [LARGE SCALE GENOMIC DNA]</scope>
    <source>
        <strain evidence="2">cv. G240</strain>
        <tissue evidence="1">Leaf</tissue>
    </source>
</reference>
<comment type="caution">
    <text evidence="1">The sequence shown here is derived from an EMBL/GenBank/DDBJ whole genome shotgun (WGS) entry which is preliminary data.</text>
</comment>
<name>A0A7J7HN80_CAMSI</name>
<dbReference type="PANTHER" id="PTHR21530">
    <property type="entry name" value="PHEROMONE SHUTDOWN PROTEIN"/>
    <property type="match status" value="1"/>
</dbReference>
<dbReference type="InterPro" id="IPR046345">
    <property type="entry name" value="TraB_PrgY-like"/>
</dbReference>
<organism evidence="1 2">
    <name type="scientific">Camellia sinensis</name>
    <name type="common">Tea plant</name>
    <name type="synonym">Thea sinensis</name>
    <dbReference type="NCBI Taxonomy" id="4442"/>
    <lineage>
        <taxon>Eukaryota</taxon>
        <taxon>Viridiplantae</taxon>
        <taxon>Streptophyta</taxon>
        <taxon>Embryophyta</taxon>
        <taxon>Tracheophyta</taxon>
        <taxon>Spermatophyta</taxon>
        <taxon>Magnoliopsida</taxon>
        <taxon>eudicotyledons</taxon>
        <taxon>Gunneridae</taxon>
        <taxon>Pentapetalae</taxon>
        <taxon>asterids</taxon>
        <taxon>Ericales</taxon>
        <taxon>Theaceae</taxon>
        <taxon>Camellia</taxon>
    </lineage>
</organism>
<evidence type="ECO:0000313" key="2">
    <source>
        <dbReference type="Proteomes" id="UP000593564"/>
    </source>
</evidence>
<sequence>MSVELLLLFKCTIHGLTSIVADFIFRVGIMYMSNDGELGQQMRSNMFSSGSGFFVALRLLSAFSSKLSSDVNRPFGDEKCFTYYAVLCCSKASEEVGAQLLLGHRPIEITLERAWNSLKWNEKLSLVLAVVRGITSLADMSRNNLKESSTDDSTIQLYEQLSFSYPSLQQPLFNERDTDNSVDFLHQNSLTTHQPVAASSSSTGLSVNP</sequence>
<proteinExistence type="predicted"/>
<evidence type="ECO:0000313" key="1">
    <source>
        <dbReference type="EMBL" id="KAF5954323.1"/>
    </source>
</evidence>
<protein>
    <submittedName>
        <fullName evidence="1">Uncharacterized protein</fullName>
    </submittedName>
</protein>
<reference evidence="2" key="1">
    <citation type="journal article" date="2020" name="Nat. Commun.">
        <title>Genome assembly of wild tea tree DASZ reveals pedigree and selection history of tea varieties.</title>
        <authorList>
            <person name="Zhang W."/>
            <person name="Zhang Y."/>
            <person name="Qiu H."/>
            <person name="Guo Y."/>
            <person name="Wan H."/>
            <person name="Zhang X."/>
            <person name="Scossa F."/>
            <person name="Alseekh S."/>
            <person name="Zhang Q."/>
            <person name="Wang P."/>
            <person name="Xu L."/>
            <person name="Schmidt M.H."/>
            <person name="Jia X."/>
            <person name="Li D."/>
            <person name="Zhu A."/>
            <person name="Guo F."/>
            <person name="Chen W."/>
            <person name="Ni D."/>
            <person name="Usadel B."/>
            <person name="Fernie A.R."/>
            <person name="Wen W."/>
        </authorList>
    </citation>
    <scope>NUCLEOTIDE SEQUENCE [LARGE SCALE GENOMIC DNA]</scope>
    <source>
        <strain evidence="2">cv. G240</strain>
    </source>
</reference>
<accession>A0A7J7HN80</accession>